<dbReference type="SMART" id="SM01323">
    <property type="entry name" value="YajC"/>
    <property type="match status" value="1"/>
</dbReference>
<keyword evidence="10 11" id="KW-0472">Membrane</keyword>
<keyword evidence="8 11" id="KW-1133">Transmembrane helix</keyword>
<dbReference type="GO" id="GO:0005886">
    <property type="term" value="C:plasma membrane"/>
    <property type="evidence" value="ECO:0007669"/>
    <property type="project" value="UniProtKB-SubCell"/>
</dbReference>
<comment type="caution">
    <text evidence="12">The sequence shown here is derived from an EMBL/GenBank/DDBJ whole genome shotgun (WGS) entry which is preliminary data.</text>
</comment>
<dbReference type="Proteomes" id="UP000526501">
    <property type="component" value="Unassembled WGS sequence"/>
</dbReference>
<dbReference type="EMBL" id="JACHVC010000013">
    <property type="protein sequence ID" value="MBC2607545.1"/>
    <property type="molecule type" value="Genomic_DNA"/>
</dbReference>
<evidence type="ECO:0000256" key="3">
    <source>
        <dbReference type="ARBA" id="ARBA00014962"/>
    </source>
</evidence>
<keyword evidence="6 11" id="KW-0812">Transmembrane</keyword>
<evidence type="ECO:0000256" key="9">
    <source>
        <dbReference type="ARBA" id="ARBA00023010"/>
    </source>
</evidence>
<keyword evidence="5" id="KW-1003">Cell membrane</keyword>
<dbReference type="PANTHER" id="PTHR33909">
    <property type="entry name" value="SEC TRANSLOCON ACCESSORY COMPLEX SUBUNIT YAJC"/>
    <property type="match status" value="1"/>
</dbReference>
<keyword evidence="4" id="KW-0813">Transport</keyword>
<dbReference type="GO" id="GO:0015031">
    <property type="term" value="P:protein transport"/>
    <property type="evidence" value="ECO:0007669"/>
    <property type="project" value="UniProtKB-KW"/>
</dbReference>
<evidence type="ECO:0000256" key="5">
    <source>
        <dbReference type="ARBA" id="ARBA00022475"/>
    </source>
</evidence>
<evidence type="ECO:0000256" key="8">
    <source>
        <dbReference type="ARBA" id="ARBA00022989"/>
    </source>
</evidence>
<evidence type="ECO:0000256" key="6">
    <source>
        <dbReference type="ARBA" id="ARBA00022692"/>
    </source>
</evidence>
<name>A0A7X1BAS9_9BACT</name>
<gene>
    <name evidence="12" type="primary">yajC</name>
    <name evidence="12" type="ORF">H5P27_15945</name>
</gene>
<organism evidence="12 13">
    <name type="scientific">Pelagicoccus albus</name>
    <dbReference type="NCBI Taxonomy" id="415222"/>
    <lineage>
        <taxon>Bacteria</taxon>
        <taxon>Pseudomonadati</taxon>
        <taxon>Verrucomicrobiota</taxon>
        <taxon>Opitutia</taxon>
        <taxon>Puniceicoccales</taxon>
        <taxon>Pelagicoccaceae</taxon>
        <taxon>Pelagicoccus</taxon>
    </lineage>
</organism>
<dbReference type="PRINTS" id="PR01853">
    <property type="entry name" value="YAJCTRNLCASE"/>
</dbReference>
<comment type="similarity">
    <text evidence="2">Belongs to the YajC family.</text>
</comment>
<protein>
    <recommendedName>
        <fullName evidence="3">Sec translocon accessory complex subunit YajC</fullName>
    </recommendedName>
</protein>
<evidence type="ECO:0000256" key="7">
    <source>
        <dbReference type="ARBA" id="ARBA00022927"/>
    </source>
</evidence>
<sequence>MDISTFVIAQQAAPAGQGGWQQFLPFIIIFAAMYFLIIAPQRKKQKQHQKLISELKSGSEVMTSGGIYGTITNVKEDRFVLKIAEGTKIEIAKASVTTVVTPAAE</sequence>
<dbReference type="Pfam" id="PF02699">
    <property type="entry name" value="YajC"/>
    <property type="match status" value="1"/>
</dbReference>
<evidence type="ECO:0000256" key="10">
    <source>
        <dbReference type="ARBA" id="ARBA00023136"/>
    </source>
</evidence>
<dbReference type="PANTHER" id="PTHR33909:SF1">
    <property type="entry name" value="SEC TRANSLOCON ACCESSORY COMPLEX SUBUNIT YAJC"/>
    <property type="match status" value="1"/>
</dbReference>
<evidence type="ECO:0000256" key="2">
    <source>
        <dbReference type="ARBA" id="ARBA00006742"/>
    </source>
</evidence>
<comment type="subcellular location">
    <subcellularLocation>
        <location evidence="1">Cell membrane</location>
        <topology evidence="1">Single-pass membrane protein</topology>
    </subcellularLocation>
</comment>
<dbReference type="AlphaFoldDB" id="A0A7X1BAS9"/>
<proteinExistence type="inferred from homology"/>
<keyword evidence="7" id="KW-0653">Protein transport</keyword>
<evidence type="ECO:0000256" key="11">
    <source>
        <dbReference type="SAM" id="Phobius"/>
    </source>
</evidence>
<keyword evidence="13" id="KW-1185">Reference proteome</keyword>
<dbReference type="InterPro" id="IPR003849">
    <property type="entry name" value="Preprotein_translocase_YajC"/>
</dbReference>
<feature type="transmembrane region" description="Helical" evidence="11">
    <location>
        <begin position="20"/>
        <end position="39"/>
    </location>
</feature>
<dbReference type="NCBIfam" id="TIGR00739">
    <property type="entry name" value="yajC"/>
    <property type="match status" value="1"/>
</dbReference>
<dbReference type="RefSeq" id="WP_185661423.1">
    <property type="nucleotide sequence ID" value="NZ_CAWPOO010000013.1"/>
</dbReference>
<evidence type="ECO:0000313" key="13">
    <source>
        <dbReference type="Proteomes" id="UP000526501"/>
    </source>
</evidence>
<evidence type="ECO:0000256" key="4">
    <source>
        <dbReference type="ARBA" id="ARBA00022448"/>
    </source>
</evidence>
<reference evidence="12 13" key="1">
    <citation type="submission" date="2020-07" db="EMBL/GenBank/DDBJ databases">
        <authorList>
            <person name="Feng X."/>
        </authorList>
    </citation>
    <scope>NUCLEOTIDE SEQUENCE [LARGE SCALE GENOMIC DNA]</scope>
    <source>
        <strain evidence="12 13">JCM23202</strain>
    </source>
</reference>
<keyword evidence="9" id="KW-0811">Translocation</keyword>
<evidence type="ECO:0000256" key="1">
    <source>
        <dbReference type="ARBA" id="ARBA00004162"/>
    </source>
</evidence>
<accession>A0A7X1BAS9</accession>
<evidence type="ECO:0000313" key="12">
    <source>
        <dbReference type="EMBL" id="MBC2607545.1"/>
    </source>
</evidence>